<evidence type="ECO:0000313" key="2">
    <source>
        <dbReference type="Proteomes" id="UP000585050"/>
    </source>
</evidence>
<organism evidence="1 2">
    <name type="scientific">Flammeovirga agarivorans</name>
    <dbReference type="NCBI Taxonomy" id="2726742"/>
    <lineage>
        <taxon>Bacteria</taxon>
        <taxon>Pseudomonadati</taxon>
        <taxon>Bacteroidota</taxon>
        <taxon>Cytophagia</taxon>
        <taxon>Cytophagales</taxon>
        <taxon>Flammeovirgaceae</taxon>
        <taxon>Flammeovirga</taxon>
    </lineage>
</organism>
<reference evidence="1 2" key="1">
    <citation type="submission" date="2020-04" db="EMBL/GenBank/DDBJ databases">
        <title>Flammeovirga sp. SR4, a novel species isolated from seawater.</title>
        <authorList>
            <person name="Wang X."/>
        </authorList>
    </citation>
    <scope>NUCLEOTIDE SEQUENCE [LARGE SCALE GENOMIC DNA]</scope>
    <source>
        <strain evidence="1 2">SR4</strain>
    </source>
</reference>
<dbReference type="RefSeq" id="WP_168884640.1">
    <property type="nucleotide sequence ID" value="NZ_JABAIL010000008.1"/>
</dbReference>
<dbReference type="Gene3D" id="3.40.50.300">
    <property type="entry name" value="P-loop containing nucleotide triphosphate hydrolases"/>
    <property type="match status" value="1"/>
</dbReference>
<keyword evidence="2" id="KW-1185">Reference proteome</keyword>
<sequence>MKKKKLIFIGGTSYSGSTFLNLILGNNKKAMSFGEINRLFDHYKPHHVAKIKDLRSTDIRWDITIADGKKKLYENISTFFPEADIMIDSSKDVNWIKQQYNYNKDKFDCKIILTYKSPSQIASSYIKRGKEEWERVYNRYHNFFFNTFKNFHALPNDFYETPELINDLEDYVGYNFKLKSPYKEHEFNFFGNNHANTSINRQKKDTLVDSTYSNQTGIVKNTNNIKVSISRDTENTYKKIEEQNYKASLKFVILPRIKSFFYEAKVYFKPPVSVHV</sequence>
<comment type="caution">
    <text evidence="1">The sequence shown here is derived from an EMBL/GenBank/DDBJ whole genome shotgun (WGS) entry which is preliminary data.</text>
</comment>
<accession>A0A7X8SPD6</accession>
<dbReference type="Proteomes" id="UP000585050">
    <property type="component" value="Unassembled WGS sequence"/>
</dbReference>
<dbReference type="SUPFAM" id="SSF52540">
    <property type="entry name" value="P-loop containing nucleoside triphosphate hydrolases"/>
    <property type="match status" value="1"/>
</dbReference>
<evidence type="ECO:0008006" key="3">
    <source>
        <dbReference type="Google" id="ProtNLM"/>
    </source>
</evidence>
<dbReference type="EMBL" id="JABAIL010000008">
    <property type="protein sequence ID" value="NLR93936.1"/>
    <property type="molecule type" value="Genomic_DNA"/>
</dbReference>
<proteinExistence type="predicted"/>
<evidence type="ECO:0000313" key="1">
    <source>
        <dbReference type="EMBL" id="NLR93936.1"/>
    </source>
</evidence>
<dbReference type="InterPro" id="IPR027417">
    <property type="entry name" value="P-loop_NTPase"/>
</dbReference>
<protein>
    <recommendedName>
        <fullName evidence="3">Sulfotransferase family protein</fullName>
    </recommendedName>
</protein>
<dbReference type="AlphaFoldDB" id="A0A7X8SPD6"/>
<name>A0A7X8SPD6_9BACT</name>
<gene>
    <name evidence="1" type="ORF">HGP29_22230</name>
</gene>